<dbReference type="PROSITE" id="PS50071">
    <property type="entry name" value="HOMEOBOX_2"/>
    <property type="match status" value="3"/>
</dbReference>
<feature type="region of interest" description="Disordered" evidence="9">
    <location>
        <begin position="892"/>
        <end position="975"/>
    </location>
</feature>
<dbReference type="CDD" id="cd24123">
    <property type="entry name" value="ASKHA_NBD_PanK-II_Pank4"/>
    <property type="match status" value="1"/>
</dbReference>
<feature type="region of interest" description="Disordered" evidence="9">
    <location>
        <begin position="600"/>
        <end position="662"/>
    </location>
</feature>
<feature type="compositionally biased region" description="Pro residues" evidence="9">
    <location>
        <begin position="774"/>
        <end position="792"/>
    </location>
</feature>
<dbReference type="GO" id="GO:0004594">
    <property type="term" value="F:pantothenate kinase activity"/>
    <property type="evidence" value="ECO:0007669"/>
    <property type="project" value="TreeGrafter"/>
</dbReference>
<keyword evidence="2" id="KW-0067">ATP-binding</keyword>
<keyword evidence="5 7" id="KW-0371">Homeobox</keyword>
<feature type="DNA-binding region" description="Homeobox" evidence="7">
    <location>
        <begin position="834"/>
        <end position="893"/>
    </location>
</feature>
<evidence type="ECO:0000256" key="5">
    <source>
        <dbReference type="ARBA" id="ARBA00023155"/>
    </source>
</evidence>
<dbReference type="GO" id="GO:0005634">
    <property type="term" value="C:nucleus"/>
    <property type="evidence" value="ECO:0007669"/>
    <property type="project" value="UniProtKB-SubCell"/>
</dbReference>
<dbReference type="CDD" id="cd00086">
    <property type="entry name" value="homeodomain"/>
    <property type="match status" value="3"/>
</dbReference>
<dbReference type="NCBIfam" id="TIGR00555">
    <property type="entry name" value="panK_eukar"/>
    <property type="match status" value="1"/>
</dbReference>
<comment type="subcellular location">
    <subcellularLocation>
        <location evidence="7 8">Nucleus</location>
    </subcellularLocation>
</comment>
<feature type="DNA-binding region" description="Homeobox" evidence="7">
    <location>
        <begin position="550"/>
        <end position="610"/>
    </location>
</feature>
<dbReference type="Pfam" id="PF00046">
    <property type="entry name" value="Homeodomain"/>
    <property type="match status" value="3"/>
</dbReference>
<feature type="compositionally biased region" description="Basic and acidic residues" evidence="9">
    <location>
        <begin position="930"/>
        <end position="946"/>
    </location>
</feature>
<feature type="compositionally biased region" description="Low complexity" evidence="9">
    <location>
        <begin position="914"/>
        <end position="929"/>
    </location>
</feature>
<dbReference type="GO" id="GO:0005829">
    <property type="term" value="C:cytosol"/>
    <property type="evidence" value="ECO:0007669"/>
    <property type="project" value="TreeGrafter"/>
</dbReference>
<keyword evidence="12" id="KW-1185">Reference proteome</keyword>
<evidence type="ECO:0000259" key="10">
    <source>
        <dbReference type="PROSITE" id="PS50071"/>
    </source>
</evidence>
<dbReference type="InterPro" id="IPR017970">
    <property type="entry name" value="Homeobox_CS"/>
</dbReference>
<dbReference type="PROSITE" id="PS00027">
    <property type="entry name" value="HOMEOBOX_1"/>
    <property type="match status" value="2"/>
</dbReference>
<dbReference type="Gene3D" id="1.10.10.60">
    <property type="entry name" value="Homeodomain-like"/>
    <property type="match status" value="3"/>
</dbReference>
<dbReference type="PANTHER" id="PTHR12280">
    <property type="entry name" value="PANTOTHENATE KINASE"/>
    <property type="match status" value="1"/>
</dbReference>
<feature type="region of interest" description="Disordered" evidence="9">
    <location>
        <begin position="524"/>
        <end position="558"/>
    </location>
</feature>
<feature type="compositionally biased region" description="Polar residues" evidence="9">
    <location>
        <begin position="100"/>
        <end position="112"/>
    </location>
</feature>
<evidence type="ECO:0000256" key="4">
    <source>
        <dbReference type="ARBA" id="ARBA00023125"/>
    </source>
</evidence>
<keyword evidence="4 7" id="KW-0238">DNA-binding</keyword>
<feature type="compositionally biased region" description="Basic and acidic residues" evidence="9">
    <location>
        <begin position="524"/>
        <end position="535"/>
    </location>
</feature>
<organism evidence="11 12">
    <name type="scientific">Leucocoprinus birnbaumii</name>
    <dbReference type="NCBI Taxonomy" id="56174"/>
    <lineage>
        <taxon>Eukaryota</taxon>
        <taxon>Fungi</taxon>
        <taxon>Dikarya</taxon>
        <taxon>Basidiomycota</taxon>
        <taxon>Agaricomycotina</taxon>
        <taxon>Agaricomycetes</taxon>
        <taxon>Agaricomycetidae</taxon>
        <taxon>Agaricales</taxon>
        <taxon>Agaricineae</taxon>
        <taxon>Agaricaceae</taxon>
        <taxon>Leucocoprinus</taxon>
    </lineage>
</organism>
<feature type="region of interest" description="Disordered" evidence="9">
    <location>
        <begin position="738"/>
        <end position="842"/>
    </location>
</feature>
<feature type="domain" description="Homeobox" evidence="10">
    <location>
        <begin position="548"/>
        <end position="609"/>
    </location>
</feature>
<keyword evidence="3" id="KW-0173">Coenzyme A biosynthesis</keyword>
<dbReference type="EMBL" id="JANIEX010000151">
    <property type="protein sequence ID" value="KAJ3572218.1"/>
    <property type="molecule type" value="Genomic_DNA"/>
</dbReference>
<keyword evidence="1" id="KW-0547">Nucleotide-binding</keyword>
<dbReference type="GO" id="GO:0000981">
    <property type="term" value="F:DNA-binding transcription factor activity, RNA polymerase II-specific"/>
    <property type="evidence" value="ECO:0007669"/>
    <property type="project" value="InterPro"/>
</dbReference>
<dbReference type="SUPFAM" id="SSF46689">
    <property type="entry name" value="Homeodomain-like"/>
    <property type="match status" value="3"/>
</dbReference>
<dbReference type="GO" id="GO:0003677">
    <property type="term" value="F:DNA binding"/>
    <property type="evidence" value="ECO:0007669"/>
    <property type="project" value="UniProtKB-UniRule"/>
</dbReference>
<dbReference type="SUPFAM" id="SSF53067">
    <property type="entry name" value="Actin-like ATPase domain"/>
    <property type="match status" value="2"/>
</dbReference>
<evidence type="ECO:0000256" key="6">
    <source>
        <dbReference type="ARBA" id="ARBA00023242"/>
    </source>
</evidence>
<evidence type="ECO:0000256" key="1">
    <source>
        <dbReference type="ARBA" id="ARBA00022741"/>
    </source>
</evidence>
<feature type="region of interest" description="Disordered" evidence="9">
    <location>
        <begin position="260"/>
        <end position="280"/>
    </location>
</feature>
<dbReference type="PANTHER" id="PTHR12280:SF20">
    <property type="entry name" value="4'-PHOSPHOPANTETHEINE PHOSPHATASE"/>
    <property type="match status" value="1"/>
</dbReference>
<dbReference type="InterPro" id="IPR001356">
    <property type="entry name" value="HD"/>
</dbReference>
<accession>A0AAD5VXK0</accession>
<dbReference type="GO" id="GO:0015937">
    <property type="term" value="P:coenzyme A biosynthetic process"/>
    <property type="evidence" value="ECO:0007669"/>
    <property type="project" value="UniProtKB-KW"/>
</dbReference>
<feature type="domain" description="Homeobox" evidence="10">
    <location>
        <begin position="832"/>
        <end position="892"/>
    </location>
</feature>
<evidence type="ECO:0000256" key="8">
    <source>
        <dbReference type="RuleBase" id="RU000682"/>
    </source>
</evidence>
<feature type="domain" description="Homeobox" evidence="10">
    <location>
        <begin position="687"/>
        <end position="747"/>
    </location>
</feature>
<dbReference type="InterPro" id="IPR004567">
    <property type="entry name" value="Type_II_PanK"/>
</dbReference>
<feature type="compositionally biased region" description="Low complexity" evidence="9">
    <location>
        <begin position="820"/>
        <end position="834"/>
    </location>
</feature>
<feature type="region of interest" description="Disordered" evidence="9">
    <location>
        <begin position="66"/>
        <end position="112"/>
    </location>
</feature>
<dbReference type="Gene3D" id="3.30.420.510">
    <property type="match status" value="1"/>
</dbReference>
<evidence type="ECO:0000256" key="3">
    <source>
        <dbReference type="ARBA" id="ARBA00022993"/>
    </source>
</evidence>
<evidence type="ECO:0000256" key="2">
    <source>
        <dbReference type="ARBA" id="ARBA00022840"/>
    </source>
</evidence>
<evidence type="ECO:0000313" key="12">
    <source>
        <dbReference type="Proteomes" id="UP001213000"/>
    </source>
</evidence>
<feature type="compositionally biased region" description="Basic residues" evidence="9">
    <location>
        <begin position="549"/>
        <end position="558"/>
    </location>
</feature>
<name>A0AAD5VXK0_9AGAR</name>
<feature type="DNA-binding region" description="Homeobox" evidence="7">
    <location>
        <begin position="689"/>
        <end position="748"/>
    </location>
</feature>
<dbReference type="Gene3D" id="3.30.420.40">
    <property type="match status" value="1"/>
</dbReference>
<feature type="compositionally biased region" description="Pro residues" evidence="9">
    <location>
        <begin position="618"/>
        <end position="636"/>
    </location>
</feature>
<dbReference type="SMART" id="SM00389">
    <property type="entry name" value="HOX"/>
    <property type="match status" value="3"/>
</dbReference>
<evidence type="ECO:0000256" key="7">
    <source>
        <dbReference type="PROSITE-ProRule" id="PRU00108"/>
    </source>
</evidence>
<keyword evidence="6 7" id="KW-0539">Nucleus</keyword>
<comment type="caution">
    <text evidence="11">The sequence shown here is derived from an EMBL/GenBank/DDBJ whole genome shotgun (WGS) entry which is preliminary data.</text>
</comment>
<evidence type="ECO:0000256" key="9">
    <source>
        <dbReference type="SAM" id="MobiDB-lite"/>
    </source>
</evidence>
<gene>
    <name evidence="11" type="ORF">NP233_g3229</name>
</gene>
<proteinExistence type="predicted"/>
<dbReference type="InterPro" id="IPR009057">
    <property type="entry name" value="Homeodomain-like_sf"/>
</dbReference>
<dbReference type="InterPro" id="IPR043129">
    <property type="entry name" value="ATPase_NBD"/>
</dbReference>
<evidence type="ECO:0000313" key="11">
    <source>
        <dbReference type="EMBL" id="KAJ3572218.1"/>
    </source>
</evidence>
<feature type="compositionally biased region" description="Low complexity" evidence="9">
    <location>
        <begin position="83"/>
        <end position="98"/>
    </location>
</feature>
<dbReference type="GO" id="GO:0005524">
    <property type="term" value="F:ATP binding"/>
    <property type="evidence" value="ECO:0007669"/>
    <property type="project" value="UniProtKB-KW"/>
</dbReference>
<reference evidence="11" key="1">
    <citation type="submission" date="2022-07" db="EMBL/GenBank/DDBJ databases">
        <title>Genome Sequence of Leucocoprinus birnbaumii.</title>
        <authorList>
            <person name="Buettner E."/>
        </authorList>
    </citation>
    <scope>NUCLEOTIDE SEQUENCE</scope>
    <source>
        <strain evidence="11">VT141</strain>
    </source>
</reference>
<dbReference type="Pfam" id="PF03630">
    <property type="entry name" value="Fumble"/>
    <property type="match status" value="1"/>
</dbReference>
<dbReference type="AlphaFoldDB" id="A0AAD5VXK0"/>
<sequence>MSTPYLPLAKVIHVDTRGAVILSEESPETRDSRGIYLPNYIEPVSHIAVDIGGSLAKVVYFTRSPEPPSSPSVAATRGSSTASDISSPRSLSPSNESPNGLHSHSTPSNSTRLNGALTPLVLDAQSSLGNGLLGLNDGLLRDTALRRTAQHFPGGSLNFERFETDNIDVCVEFIQELIERSAQVNGVSIEDMRKGVKIMATGGGAHKFYELFHEQLRVEVRREDEMECLIEGLKFITLIPDEAYYFSDELIQTVAHTQPQHPNGILERPSPDPPKYSVSFESNPTPQLPCLLVNIGSGVSIIKVDEDGNFERVSGTSLGGGTLWGLLSLLTPARTFDEMLALSERGDNSTVDMLVGDIYGQDYSKLGLKSNMIASTFGKVFKKGGEKKTFSPEDISKSLLYAVSNNIGQIAYMNAEKYNLERIYFGGCFIRGHAATIATLSYAIRFWSKGTKRALFLRHEGFLTNQSVMMMAKFGTAESYGDTAAMVVMYIKSDLSTDPADCTRYGSTLTQIMATDLRRAAEVDRREEEELERVSLDTSSLPDLDSKPTQKKPRHRHTPAQLAALNQLFDQDEHPSLEARSMLIINRYLRETKTVNAWFQNKRASTKKRSKGATSAEAPPPSNPMPGQYPPASYPPHRPEYDDYPDEDYPPPPSAPYSRASSVMPPDLPPFYYSNNVDSSYYMSESDAARRMRLRPSPDQAEELKRLYGINPHPTAEERQALAERIGMRYQSITNWFQNQRSSAKKRREDETEISISSKPPSDYPHDLRQYSGFPPPTQHPSLPLPPMPIQPPSLTHQNLRRSPSLPPMDDMSPRRTYSRRSTTPYGGMPISFSRPRRSRPEPHQLDALKELFRKTSTPTIEERSALALEIGMDVGKVTNWFRNLRQTARKRAKKSGSGDDDDYNHSSISATVSRSGTPSLGSSSSSSSVHDENTDSHAIDNDYDMHPVASDVGSDEDYQEVLTPSPDHSPSPAPVAAADAIASLSTVGNMSSHSSVPAYYAELEKVSATQYSGIRIEDALLLLSFHQHVIH</sequence>
<dbReference type="Proteomes" id="UP001213000">
    <property type="component" value="Unassembled WGS sequence"/>
</dbReference>
<protein>
    <recommendedName>
        <fullName evidence="10">Homeobox domain-containing protein</fullName>
    </recommendedName>
</protein>
<dbReference type="FunFam" id="3.30.420.40:FF:000115">
    <property type="entry name" value="Pantothenate kinase PanK"/>
    <property type="match status" value="1"/>
</dbReference>